<dbReference type="InterPro" id="IPR001087">
    <property type="entry name" value="GDSL"/>
</dbReference>
<accession>A0A5N6NUM4</accession>
<dbReference type="InterPro" id="IPR036514">
    <property type="entry name" value="SGNH_hydro_sf"/>
</dbReference>
<keyword evidence="2" id="KW-0378">Hydrolase</keyword>
<dbReference type="InterPro" id="IPR035669">
    <property type="entry name" value="SGNH_plant_lipase-like"/>
</dbReference>
<evidence type="ECO:0000256" key="1">
    <source>
        <dbReference type="ARBA" id="ARBA00008668"/>
    </source>
</evidence>
<dbReference type="CDD" id="cd01837">
    <property type="entry name" value="SGNH_plant_lipase_like"/>
    <property type="match status" value="1"/>
</dbReference>
<name>A0A5N6NUM4_9ASTR</name>
<sequence>MGIYYALFFIISCLFRVSCCVSYTNFAFGDSIVDAGNNNYLPSLSKADYSPYGIDFTPSGGKPTGRYTNGFTIVDIVAQAMGAKTLPSPSLSANAASHATLGGINYASGASGILDGTGSLFVGRLPLRRQIDNFEASRGEMVRRMGENGTQEFLKNAIFSLTTGSNDIITYFLPNLPFVGNYDVSPTTLQDIMVSNMTLYLKRLHKLGARKIVVVDIGPLGCIPFVRSIHFLPVGKCHEEMNTLIRGYNQKLRTSVHRLNQEMGSGSIFVYANSYDVISAMLQNYRDYGFENVNDPCCGDFFPLSFCLRIGDENEISTSICDDRSKYLFWDSYHPGEAANFIIAQHMLNGDENTCSPLNVRQLHNHKL</sequence>
<dbReference type="PANTHER" id="PTHR45648:SF5">
    <property type="entry name" value="OS04G0577300 PROTEIN"/>
    <property type="match status" value="1"/>
</dbReference>
<evidence type="ECO:0000256" key="2">
    <source>
        <dbReference type="ARBA" id="ARBA00022801"/>
    </source>
</evidence>
<reference evidence="5 6" key="1">
    <citation type="submission" date="2019-05" db="EMBL/GenBank/DDBJ databases">
        <title>Mikania micrantha, genome provides insights into the molecular mechanism of rapid growth.</title>
        <authorList>
            <person name="Liu B."/>
        </authorList>
    </citation>
    <scope>NUCLEOTIDE SEQUENCE [LARGE SCALE GENOMIC DNA]</scope>
    <source>
        <strain evidence="5">NLD-2019</strain>
        <tissue evidence="5">Leaf</tissue>
    </source>
</reference>
<keyword evidence="3" id="KW-0443">Lipid metabolism</keyword>
<comment type="caution">
    <text evidence="5">The sequence shown here is derived from an EMBL/GenBank/DDBJ whole genome shotgun (WGS) entry which is preliminary data.</text>
</comment>
<dbReference type="InterPro" id="IPR051058">
    <property type="entry name" value="GDSL_Est/Lipase"/>
</dbReference>
<dbReference type="AlphaFoldDB" id="A0A5N6NUM4"/>
<keyword evidence="4" id="KW-0732">Signal</keyword>
<gene>
    <name evidence="5" type="ORF">E3N88_15160</name>
</gene>
<dbReference type="Pfam" id="PF00657">
    <property type="entry name" value="Lipase_GDSL"/>
    <property type="match status" value="1"/>
</dbReference>
<feature type="signal peptide" evidence="4">
    <location>
        <begin position="1"/>
        <end position="20"/>
    </location>
</feature>
<evidence type="ECO:0000256" key="3">
    <source>
        <dbReference type="ARBA" id="ARBA00022963"/>
    </source>
</evidence>
<keyword evidence="6" id="KW-1185">Reference proteome</keyword>
<dbReference type="OrthoDB" id="1600564at2759"/>
<comment type="similarity">
    <text evidence="1">Belongs to the 'GDSL' lipolytic enzyme family.</text>
</comment>
<evidence type="ECO:0000256" key="4">
    <source>
        <dbReference type="SAM" id="SignalP"/>
    </source>
</evidence>
<dbReference type="Proteomes" id="UP000326396">
    <property type="component" value="Linkage Group LG16"/>
</dbReference>
<proteinExistence type="inferred from homology"/>
<dbReference type="EMBL" id="SZYD01000008">
    <property type="protein sequence ID" value="KAD5507457.1"/>
    <property type="molecule type" value="Genomic_DNA"/>
</dbReference>
<evidence type="ECO:0000313" key="5">
    <source>
        <dbReference type="EMBL" id="KAD5507457.1"/>
    </source>
</evidence>
<dbReference type="Gene3D" id="3.40.50.1110">
    <property type="entry name" value="SGNH hydrolase"/>
    <property type="match status" value="1"/>
</dbReference>
<dbReference type="SUPFAM" id="SSF52266">
    <property type="entry name" value="SGNH hydrolase"/>
    <property type="match status" value="1"/>
</dbReference>
<keyword evidence="3" id="KW-0442">Lipid degradation</keyword>
<dbReference type="GO" id="GO:0016042">
    <property type="term" value="P:lipid catabolic process"/>
    <property type="evidence" value="ECO:0007669"/>
    <property type="project" value="UniProtKB-KW"/>
</dbReference>
<feature type="chain" id="PRO_5024439439" evidence="4">
    <location>
        <begin position="21"/>
        <end position="368"/>
    </location>
</feature>
<organism evidence="5 6">
    <name type="scientific">Mikania micrantha</name>
    <name type="common">bitter vine</name>
    <dbReference type="NCBI Taxonomy" id="192012"/>
    <lineage>
        <taxon>Eukaryota</taxon>
        <taxon>Viridiplantae</taxon>
        <taxon>Streptophyta</taxon>
        <taxon>Embryophyta</taxon>
        <taxon>Tracheophyta</taxon>
        <taxon>Spermatophyta</taxon>
        <taxon>Magnoliopsida</taxon>
        <taxon>eudicotyledons</taxon>
        <taxon>Gunneridae</taxon>
        <taxon>Pentapetalae</taxon>
        <taxon>asterids</taxon>
        <taxon>campanulids</taxon>
        <taxon>Asterales</taxon>
        <taxon>Asteraceae</taxon>
        <taxon>Asteroideae</taxon>
        <taxon>Heliantheae alliance</taxon>
        <taxon>Eupatorieae</taxon>
        <taxon>Mikania</taxon>
    </lineage>
</organism>
<dbReference type="PANTHER" id="PTHR45648">
    <property type="entry name" value="GDSL LIPASE/ACYLHYDROLASE FAMILY PROTEIN (AFU_ORTHOLOGUE AFUA_4G14700)"/>
    <property type="match status" value="1"/>
</dbReference>
<dbReference type="GO" id="GO:0016788">
    <property type="term" value="F:hydrolase activity, acting on ester bonds"/>
    <property type="evidence" value="ECO:0007669"/>
    <property type="project" value="InterPro"/>
</dbReference>
<protein>
    <submittedName>
        <fullName evidence="5">Uncharacterized protein</fullName>
    </submittedName>
</protein>
<evidence type="ECO:0000313" key="6">
    <source>
        <dbReference type="Proteomes" id="UP000326396"/>
    </source>
</evidence>